<dbReference type="FunFam" id="3.40.50.10610:FF:000001">
    <property type="entry name" value="Curli production assembly/transport component CsgG"/>
    <property type="match status" value="1"/>
</dbReference>
<dbReference type="GO" id="GO:0030288">
    <property type="term" value="C:outer membrane-bounded periplasmic space"/>
    <property type="evidence" value="ECO:0007669"/>
    <property type="project" value="InterPro"/>
</dbReference>
<evidence type="ECO:0000256" key="3">
    <source>
        <dbReference type="ARBA" id="ARBA00014028"/>
    </source>
</evidence>
<dbReference type="InterPro" id="IPR018893">
    <property type="entry name" value="T8SS_CsgF"/>
</dbReference>
<evidence type="ECO:0000256" key="9">
    <source>
        <dbReference type="ARBA" id="ARBA00023288"/>
    </source>
</evidence>
<keyword evidence="9" id="KW-0449">Lipoprotein</keyword>
<keyword evidence="6 10" id="KW-0732">Signal</keyword>
<sequence length="425" mass="46750">MRVKHAVVLLMLISPLSWAGTMTFQFRNPNFGGNPNNGAFLLNSAQAQNSYKDPSYNDDFGIETPSALDNFTQAIQSQILGGLLSNINTGKPGRMVTNDYIVDIANRDGQLQLNVTDRKTGQTSTIQVSGLQNNSTDFLSPSFIRKIIMQRLFLLVAVMLLSGCLTAPPKEAARPTLMPRAQSYKDLTHLPAPTGKIFVSVYNIQDETGQFKPYPASNFSTAVPQSATAMLVTALKDSRWFIPLERQGLQNLLNERKIIRAAQENGTVAINNRIPLQSLTAANIMVEGSIIGYESNVKSGGVGARYFGIGADTQYQLDQIAVNLRVVNVSTGEILSSVNTSKTILSYEVQAGVFRFIDYQRLLEGEVGYTSNEPVMLCLMSAIETGVIFLINDGIDRGLWDLQNKAERQNDILVKYRHMSVPPES</sequence>
<accession>A0A377F5Y8</accession>
<dbReference type="Pfam" id="PF03783">
    <property type="entry name" value="CsgG"/>
    <property type="match status" value="1"/>
</dbReference>
<protein>
    <recommendedName>
        <fullName evidence="4">Curli production assembly/transport component CsgF</fullName>
    </recommendedName>
    <alternativeName>
        <fullName evidence="3">Curli production assembly/transport component CsgG</fullName>
    </alternativeName>
</protein>
<comment type="function">
    <text evidence="1">May be involved in the biogenesis of curli organelles.</text>
</comment>
<evidence type="ECO:0000256" key="10">
    <source>
        <dbReference type="SAM" id="SignalP"/>
    </source>
</evidence>
<dbReference type="PANTHER" id="PTHR41164:SF1">
    <property type="entry name" value="CURLI PRODUCTION ASSEMBLY_TRANSPORT COMPONENT CSGG"/>
    <property type="match status" value="1"/>
</dbReference>
<dbReference type="Pfam" id="PF10614">
    <property type="entry name" value="CsgF"/>
    <property type="match status" value="1"/>
</dbReference>
<proteinExistence type="inferred from homology"/>
<organism evidence="11 12">
    <name type="scientific">Escherichia coli</name>
    <dbReference type="NCBI Taxonomy" id="562"/>
    <lineage>
        <taxon>Bacteria</taxon>
        <taxon>Pseudomonadati</taxon>
        <taxon>Pseudomonadota</taxon>
        <taxon>Gammaproteobacteria</taxon>
        <taxon>Enterobacterales</taxon>
        <taxon>Enterobacteriaceae</taxon>
        <taxon>Escherichia</taxon>
    </lineage>
</organism>
<reference evidence="11 12" key="1">
    <citation type="submission" date="2018-06" db="EMBL/GenBank/DDBJ databases">
        <authorList>
            <consortium name="Pathogen Informatics"/>
            <person name="Doyle S."/>
        </authorList>
    </citation>
    <scope>NUCLEOTIDE SEQUENCE [LARGE SCALE GENOMIC DNA]</scope>
    <source>
        <strain evidence="11 12">NCTC13148</strain>
    </source>
</reference>
<dbReference type="PANTHER" id="PTHR41164">
    <property type="entry name" value="CURLI PRODUCTION ASSEMBLY/TRANSPORT COMPONENT CSGG"/>
    <property type="match status" value="1"/>
</dbReference>
<dbReference type="EMBL" id="UGET01000006">
    <property type="protein sequence ID" value="STN25363.1"/>
    <property type="molecule type" value="Genomic_DNA"/>
</dbReference>
<name>A0A377F5Y8_ECOLX</name>
<dbReference type="AlphaFoldDB" id="A0A377F5Y8"/>
<evidence type="ECO:0000256" key="5">
    <source>
        <dbReference type="ARBA" id="ARBA00022475"/>
    </source>
</evidence>
<dbReference type="FunFam" id="3.40.50.10610:FF:000003">
    <property type="entry name" value="Curli production assembly/transport component CsgG"/>
    <property type="match status" value="1"/>
</dbReference>
<feature type="signal peptide" evidence="10">
    <location>
        <begin position="1"/>
        <end position="19"/>
    </location>
</feature>
<dbReference type="Gene3D" id="3.40.50.10610">
    <property type="entry name" value="ABC-type transport auxiliary lipoprotein component"/>
    <property type="match status" value="2"/>
</dbReference>
<dbReference type="Proteomes" id="UP000254255">
    <property type="component" value="Unassembled WGS sequence"/>
</dbReference>
<keyword evidence="5" id="KW-1003">Cell membrane</keyword>
<keyword evidence="7" id="KW-0472">Membrane</keyword>
<gene>
    <name evidence="11" type="primary">csgG</name>
    <name evidence="11" type="ORF">NCTC13148_05764</name>
</gene>
<evidence type="ECO:0000313" key="11">
    <source>
        <dbReference type="EMBL" id="STN25363.1"/>
    </source>
</evidence>
<dbReference type="NCBIfam" id="NF011731">
    <property type="entry name" value="PRK15184.1"/>
    <property type="match status" value="1"/>
</dbReference>
<evidence type="ECO:0000256" key="1">
    <source>
        <dbReference type="ARBA" id="ARBA00003989"/>
    </source>
</evidence>
<evidence type="ECO:0000313" key="12">
    <source>
        <dbReference type="Proteomes" id="UP000254255"/>
    </source>
</evidence>
<dbReference type="InterPro" id="IPR005534">
    <property type="entry name" value="Curli_assmbl/transp-comp_CsgG"/>
</dbReference>
<keyword evidence="8" id="KW-0564">Palmitate</keyword>
<evidence type="ECO:0000256" key="7">
    <source>
        <dbReference type="ARBA" id="ARBA00023136"/>
    </source>
</evidence>
<evidence type="ECO:0000256" key="4">
    <source>
        <dbReference type="ARBA" id="ARBA00014031"/>
    </source>
</evidence>
<feature type="chain" id="PRO_5016631191" description="Curli production assembly/transport component CsgF" evidence="10">
    <location>
        <begin position="20"/>
        <end position="425"/>
    </location>
</feature>
<evidence type="ECO:0000256" key="8">
    <source>
        <dbReference type="ARBA" id="ARBA00023139"/>
    </source>
</evidence>
<dbReference type="NCBIfam" id="NF007469">
    <property type="entry name" value="PRK10050.1"/>
    <property type="match status" value="1"/>
</dbReference>
<dbReference type="GO" id="GO:0042802">
    <property type="term" value="F:identical protein binding"/>
    <property type="evidence" value="ECO:0007669"/>
    <property type="project" value="UniProtKB-ARBA"/>
</dbReference>
<evidence type="ECO:0000256" key="2">
    <source>
        <dbReference type="ARBA" id="ARBA00008899"/>
    </source>
</evidence>
<comment type="similarity">
    <text evidence="2">Belongs to the CsgG family.</text>
</comment>
<evidence type="ECO:0000256" key="6">
    <source>
        <dbReference type="ARBA" id="ARBA00022729"/>
    </source>
</evidence>